<evidence type="ECO:0000256" key="1">
    <source>
        <dbReference type="ARBA" id="ARBA00011955"/>
    </source>
</evidence>
<evidence type="ECO:0000256" key="3">
    <source>
        <dbReference type="ARBA" id="ARBA00022630"/>
    </source>
</evidence>
<dbReference type="PIRSF" id="PIRSF006268">
    <property type="entry name" value="ApbE"/>
    <property type="match status" value="1"/>
</dbReference>
<dbReference type="Pfam" id="PF02424">
    <property type="entry name" value="ApbE"/>
    <property type="match status" value="1"/>
</dbReference>
<evidence type="ECO:0000256" key="2">
    <source>
        <dbReference type="ARBA" id="ARBA00016337"/>
    </source>
</evidence>
<evidence type="ECO:0000256" key="11">
    <source>
        <dbReference type="PIRSR" id="PIRSR006268-2"/>
    </source>
</evidence>
<organism evidence="13">
    <name type="scientific">uncultured Sulfurovum sp</name>
    <dbReference type="NCBI Taxonomy" id="269237"/>
    <lineage>
        <taxon>Bacteria</taxon>
        <taxon>Pseudomonadati</taxon>
        <taxon>Campylobacterota</taxon>
        <taxon>Epsilonproteobacteria</taxon>
        <taxon>Campylobacterales</taxon>
        <taxon>Sulfurovaceae</taxon>
        <taxon>Sulfurovum</taxon>
        <taxon>environmental samples</taxon>
    </lineage>
</organism>
<dbReference type="InterPro" id="IPR003374">
    <property type="entry name" value="ApbE-like_sf"/>
</dbReference>
<dbReference type="SUPFAM" id="SSF143631">
    <property type="entry name" value="ApbE-like"/>
    <property type="match status" value="1"/>
</dbReference>
<keyword evidence="4 10" id="KW-0808">Transferase</keyword>
<sequence>MKQILLLSLILTCSMSQAIQRTQLQMGTFGTISLKKESQHEISQGFKLLKEIELSLSSYNKKALLYKLNQYKKVKANNYLLESIHRSQELYTKSNGFFDISIGSVTKKLYNFGEEEQIPSQEALRNASTNINGIHIKDNIISLDKNITLDLGGMGKGFGVDKVGNYYREQNISHGIIALSGDIQVLHPTSVYLDSPFHEKTFAELKILQPNTSISTSGTYRRYVKTQKHHHLINPKTKMQGKSFVSITLITKQNNTLIDAMATAIGVMSVKEALHFLVTNPHIAYILVRPNGNVLYGNLEKLVHVLWL</sequence>
<protein>
    <recommendedName>
        <fullName evidence="2 10">FAD:protein FMN transferase</fullName>
        <ecNumber evidence="1 10">2.7.1.180</ecNumber>
    </recommendedName>
    <alternativeName>
        <fullName evidence="8 10">Flavin transferase</fullName>
    </alternativeName>
</protein>
<reference evidence="13" key="1">
    <citation type="submission" date="2020-01" db="EMBL/GenBank/DDBJ databases">
        <authorList>
            <person name="Meier V. D."/>
            <person name="Meier V D."/>
        </authorList>
    </citation>
    <scope>NUCLEOTIDE SEQUENCE</scope>
    <source>
        <strain evidence="13">HLG_WM_MAG_06</strain>
    </source>
</reference>
<comment type="cofactor">
    <cofactor evidence="11">
        <name>Mg(2+)</name>
        <dbReference type="ChEBI" id="CHEBI:18420"/>
    </cofactor>
    <cofactor evidence="11">
        <name>Mn(2+)</name>
        <dbReference type="ChEBI" id="CHEBI:29035"/>
    </cofactor>
    <text evidence="11">Magnesium. Can also use manganese.</text>
</comment>
<evidence type="ECO:0000256" key="4">
    <source>
        <dbReference type="ARBA" id="ARBA00022679"/>
    </source>
</evidence>
<dbReference type="InterPro" id="IPR024932">
    <property type="entry name" value="ApbE"/>
</dbReference>
<feature type="binding site" evidence="11">
    <location>
        <position position="263"/>
    </location>
    <ligand>
        <name>Mg(2+)</name>
        <dbReference type="ChEBI" id="CHEBI:18420"/>
    </ligand>
</feature>
<proteinExistence type="inferred from homology"/>
<evidence type="ECO:0000256" key="7">
    <source>
        <dbReference type="ARBA" id="ARBA00022842"/>
    </source>
</evidence>
<keyword evidence="13" id="KW-0449">Lipoprotein</keyword>
<dbReference type="PANTHER" id="PTHR30040:SF2">
    <property type="entry name" value="FAD:PROTEIN FMN TRANSFERASE"/>
    <property type="match status" value="1"/>
</dbReference>
<evidence type="ECO:0000313" key="13">
    <source>
        <dbReference type="EMBL" id="CAA6798710.1"/>
    </source>
</evidence>
<accession>A0A6S6S6Q4</accession>
<evidence type="ECO:0000256" key="8">
    <source>
        <dbReference type="ARBA" id="ARBA00031306"/>
    </source>
</evidence>
<dbReference type="PANTHER" id="PTHR30040">
    <property type="entry name" value="THIAMINE BIOSYNTHESIS LIPOPROTEIN APBE"/>
    <property type="match status" value="1"/>
</dbReference>
<comment type="similarity">
    <text evidence="10">Belongs to the ApbE family.</text>
</comment>
<feature type="signal peptide" evidence="12">
    <location>
        <begin position="1"/>
        <end position="18"/>
    </location>
</feature>
<dbReference type="AlphaFoldDB" id="A0A6S6S6Q4"/>
<name>A0A6S6S6Q4_9BACT</name>
<dbReference type="EC" id="2.7.1.180" evidence="1 10"/>
<feature type="binding site" evidence="11">
    <location>
        <position position="153"/>
    </location>
    <ligand>
        <name>Mg(2+)</name>
        <dbReference type="ChEBI" id="CHEBI:18420"/>
    </ligand>
</feature>
<dbReference type="GO" id="GO:0046872">
    <property type="term" value="F:metal ion binding"/>
    <property type="evidence" value="ECO:0007669"/>
    <property type="project" value="UniProtKB-UniRule"/>
</dbReference>
<evidence type="ECO:0000256" key="5">
    <source>
        <dbReference type="ARBA" id="ARBA00022723"/>
    </source>
</evidence>
<keyword evidence="3 10" id="KW-0285">Flavoprotein</keyword>
<evidence type="ECO:0000256" key="10">
    <source>
        <dbReference type="PIRNR" id="PIRNR006268"/>
    </source>
</evidence>
<dbReference type="Gene3D" id="3.10.520.10">
    <property type="entry name" value="ApbE-like domains"/>
    <property type="match status" value="1"/>
</dbReference>
<keyword evidence="5 10" id="KW-0479">Metal-binding</keyword>
<keyword evidence="12" id="KW-0732">Signal</keyword>
<evidence type="ECO:0000256" key="9">
    <source>
        <dbReference type="ARBA" id="ARBA00048540"/>
    </source>
</evidence>
<dbReference type="EMBL" id="CACVAP010000011">
    <property type="protein sequence ID" value="CAA6798710.1"/>
    <property type="molecule type" value="Genomic_DNA"/>
</dbReference>
<evidence type="ECO:0000256" key="6">
    <source>
        <dbReference type="ARBA" id="ARBA00022827"/>
    </source>
</evidence>
<keyword evidence="6 10" id="KW-0274">FAD</keyword>
<dbReference type="GO" id="GO:0016740">
    <property type="term" value="F:transferase activity"/>
    <property type="evidence" value="ECO:0007669"/>
    <property type="project" value="UniProtKB-UniRule"/>
</dbReference>
<feature type="binding site" evidence="11">
    <location>
        <position position="259"/>
    </location>
    <ligand>
        <name>Mg(2+)</name>
        <dbReference type="ChEBI" id="CHEBI:18420"/>
    </ligand>
</feature>
<evidence type="ECO:0000256" key="12">
    <source>
        <dbReference type="SAM" id="SignalP"/>
    </source>
</evidence>
<gene>
    <name evidence="13" type="ORF">HELGO_WM2241</name>
</gene>
<keyword evidence="7 10" id="KW-0460">Magnesium</keyword>
<comment type="catalytic activity">
    <reaction evidence="9 10">
        <text>L-threonyl-[protein] + FAD = FMN-L-threonyl-[protein] + AMP + H(+)</text>
        <dbReference type="Rhea" id="RHEA:36847"/>
        <dbReference type="Rhea" id="RHEA-COMP:11060"/>
        <dbReference type="Rhea" id="RHEA-COMP:11061"/>
        <dbReference type="ChEBI" id="CHEBI:15378"/>
        <dbReference type="ChEBI" id="CHEBI:30013"/>
        <dbReference type="ChEBI" id="CHEBI:57692"/>
        <dbReference type="ChEBI" id="CHEBI:74257"/>
        <dbReference type="ChEBI" id="CHEBI:456215"/>
        <dbReference type="EC" id="2.7.1.180"/>
    </reaction>
</comment>
<feature type="chain" id="PRO_5039944188" description="FAD:protein FMN transferase" evidence="12">
    <location>
        <begin position="19"/>
        <end position="308"/>
    </location>
</feature>